<dbReference type="Proteomes" id="UP001460072">
    <property type="component" value="Unassembled WGS sequence"/>
</dbReference>
<keyword evidence="1" id="KW-0808">Transferase</keyword>
<name>A0ABU9N4M7_9FLAO</name>
<dbReference type="InterPro" id="IPR014942">
    <property type="entry name" value="AbiEii"/>
</dbReference>
<proteinExistence type="predicted"/>
<dbReference type="GO" id="GO:0016740">
    <property type="term" value="F:transferase activity"/>
    <property type="evidence" value="ECO:0007669"/>
    <property type="project" value="UniProtKB-KW"/>
</dbReference>
<organism evidence="1 2">
    <name type="scientific">Flavobacterium aureirubrum</name>
    <dbReference type="NCBI Taxonomy" id="3133147"/>
    <lineage>
        <taxon>Bacteria</taxon>
        <taxon>Pseudomonadati</taxon>
        <taxon>Bacteroidota</taxon>
        <taxon>Flavobacteriia</taxon>
        <taxon>Flavobacteriales</taxon>
        <taxon>Flavobacteriaceae</taxon>
        <taxon>Flavobacterium</taxon>
    </lineage>
</organism>
<comment type="caution">
    <text evidence="1">The sequence shown here is derived from an EMBL/GenBank/DDBJ whole genome shotgun (WGS) entry which is preliminary data.</text>
</comment>
<sequence length="202" mass="23349">MLQTQTVVPELMELLKKIMSEKTFSNFNLAGGTSLALQMGHRNSVDIDLFGNSEINSELFVEKLFEFGEVKVAQSTKNILITKINDIKVDFVNYKYPLLSEYLFIENIRMLSIKDIAAMKLNAIAGRGSKKDFIDLYFLLNEFSLKEILSFYEKKFNDGSVFMVQKSLSYFEDANAQQQPIMFKDFNWETCKQKIVEELVKL</sequence>
<evidence type="ECO:0000313" key="1">
    <source>
        <dbReference type="EMBL" id="MEM0541505.1"/>
    </source>
</evidence>
<gene>
    <name evidence="1" type="ORF">WFZ85_02650</name>
</gene>
<dbReference type="Pfam" id="PF08843">
    <property type="entry name" value="AbiEii"/>
    <property type="match status" value="1"/>
</dbReference>
<evidence type="ECO:0000313" key="2">
    <source>
        <dbReference type="Proteomes" id="UP001460072"/>
    </source>
</evidence>
<dbReference type="EMBL" id="JBCGDO010000002">
    <property type="protein sequence ID" value="MEM0541505.1"/>
    <property type="molecule type" value="Genomic_DNA"/>
</dbReference>
<accession>A0ABU9N4M7</accession>
<reference evidence="1 2" key="1">
    <citation type="submission" date="2024-03" db="EMBL/GenBank/DDBJ databases">
        <title>Two novel species of the genus Flavobacterium exhibiting potentially degradation of complex polysaccharides.</title>
        <authorList>
            <person name="Lian X."/>
        </authorList>
    </citation>
    <scope>NUCLEOTIDE SEQUENCE [LARGE SCALE GENOMIC DNA]</scope>
    <source>
        <strain evidence="2">j3</strain>
    </source>
</reference>
<keyword evidence="2" id="KW-1185">Reference proteome</keyword>
<protein>
    <submittedName>
        <fullName evidence="1">Nucleotidyl transferase AbiEii/AbiGii toxin family protein</fullName>
    </submittedName>
</protein>
<dbReference type="Gene3D" id="3.10.450.620">
    <property type="entry name" value="JHP933, nucleotidyltransferase-like core domain"/>
    <property type="match status" value="1"/>
</dbReference>